<evidence type="ECO:0008006" key="3">
    <source>
        <dbReference type="Google" id="ProtNLM"/>
    </source>
</evidence>
<dbReference type="Proteomes" id="UP000824782">
    <property type="component" value="Unassembled WGS sequence"/>
</dbReference>
<name>A0AAV7DNC0_ENGPU</name>
<comment type="caution">
    <text evidence="1">The sequence shown here is derived from an EMBL/GenBank/DDBJ whole genome shotgun (WGS) entry which is preliminary data.</text>
</comment>
<evidence type="ECO:0000313" key="1">
    <source>
        <dbReference type="EMBL" id="KAG8597997.1"/>
    </source>
</evidence>
<reference evidence="1" key="1">
    <citation type="thesis" date="2020" institute="ProQuest LLC" country="789 East Eisenhower Parkway, Ann Arbor, MI, USA">
        <title>Comparative Genomics and Chromosome Evolution.</title>
        <authorList>
            <person name="Mudd A.B."/>
        </authorList>
    </citation>
    <scope>NUCLEOTIDE SEQUENCE</scope>
    <source>
        <strain evidence="1">237g6f4</strain>
        <tissue evidence="1">Blood</tissue>
    </source>
</reference>
<sequence>MEQSTHSYGFQSFAYTDADGERILHGLTGDSTFLTTPGTAELIRKFENESKRLTSLQLHLITLRRSLHWKLIFLRWTHN</sequence>
<gene>
    <name evidence="1" type="ORF">GDO81_002455</name>
</gene>
<protein>
    <recommendedName>
        <fullName evidence="3">MHC class I antigen</fullName>
    </recommendedName>
</protein>
<organism evidence="1 2">
    <name type="scientific">Engystomops pustulosus</name>
    <name type="common">Tungara frog</name>
    <name type="synonym">Physalaemus pustulosus</name>
    <dbReference type="NCBI Taxonomy" id="76066"/>
    <lineage>
        <taxon>Eukaryota</taxon>
        <taxon>Metazoa</taxon>
        <taxon>Chordata</taxon>
        <taxon>Craniata</taxon>
        <taxon>Vertebrata</taxon>
        <taxon>Euteleostomi</taxon>
        <taxon>Amphibia</taxon>
        <taxon>Batrachia</taxon>
        <taxon>Anura</taxon>
        <taxon>Neobatrachia</taxon>
        <taxon>Hyloidea</taxon>
        <taxon>Leptodactylidae</taxon>
        <taxon>Leiuperinae</taxon>
        <taxon>Engystomops</taxon>
    </lineage>
</organism>
<dbReference type="EMBL" id="WNYA01000001">
    <property type="protein sequence ID" value="KAG8597997.1"/>
    <property type="molecule type" value="Genomic_DNA"/>
</dbReference>
<proteinExistence type="predicted"/>
<keyword evidence="2" id="KW-1185">Reference proteome</keyword>
<evidence type="ECO:0000313" key="2">
    <source>
        <dbReference type="Proteomes" id="UP000824782"/>
    </source>
</evidence>
<accession>A0AAV7DNC0</accession>
<dbReference type="AlphaFoldDB" id="A0AAV7DNC0"/>